<keyword evidence="5 6" id="KW-0408">Iron</keyword>
<evidence type="ECO:0000313" key="8">
    <source>
        <dbReference type="EMBL" id="KAF2164728.1"/>
    </source>
</evidence>
<sequence length="491" mass="54704">MDNILSSPTLSFLIILPSALAVVALSSLFRSYYRLQHIPGPIIPSLTDWWATINIWTGRPYSDFIPELHEKYGPVVRWGPNRVSFAKPDAVADIYGINRPFPKAASYEPMVVVNNGKPVASLIGTRNERHITEVKRHISVGFSQSTWLKQEGQIDSVLQLLISQLRAKVGSEIDLRHWLSFWSFDTLATVAFGESRGYLKHGEDIDGVFASGSARFRHWGLWMSMPSLEQLIYKNRFAQKPQKGGSALVQMALNRIQERKDVDKEAAGHDLLGRYLAASQAAPDVIAPNDVLGLTISTIHAGSETTASNASMVLLRVLENPRIFSTLEQEILHANLSDPPTFAQVDALPYLNACIHESMRLTASPNCFERTVAPADAEISGVRIPAGTDVSICETFVNADVELFGADAAVFRPERWLDVEKAKFAEMDRAGFGFGYGRRHCIGQHLARIEMKKGIAALVASFKIHLAERPEWWVEDTQVKMSLKVRLEERV</sequence>
<keyword evidence="7" id="KW-0503">Monooxygenase</keyword>
<evidence type="ECO:0008006" key="10">
    <source>
        <dbReference type="Google" id="ProtNLM"/>
    </source>
</evidence>
<dbReference type="GO" id="GO:0016705">
    <property type="term" value="F:oxidoreductase activity, acting on paired donors, with incorporation or reduction of molecular oxygen"/>
    <property type="evidence" value="ECO:0007669"/>
    <property type="project" value="InterPro"/>
</dbReference>
<keyword evidence="3 6" id="KW-0349">Heme</keyword>
<dbReference type="InterPro" id="IPR001128">
    <property type="entry name" value="Cyt_P450"/>
</dbReference>
<dbReference type="GO" id="GO:0005506">
    <property type="term" value="F:iron ion binding"/>
    <property type="evidence" value="ECO:0007669"/>
    <property type="project" value="InterPro"/>
</dbReference>
<keyword evidence="7" id="KW-0560">Oxidoreductase</keyword>
<evidence type="ECO:0000256" key="3">
    <source>
        <dbReference type="ARBA" id="ARBA00022617"/>
    </source>
</evidence>
<dbReference type="Proteomes" id="UP000799537">
    <property type="component" value="Unassembled WGS sequence"/>
</dbReference>
<dbReference type="InterPro" id="IPR017972">
    <property type="entry name" value="Cyt_P450_CS"/>
</dbReference>
<dbReference type="PRINTS" id="PR00465">
    <property type="entry name" value="EP450IV"/>
</dbReference>
<dbReference type="PANTHER" id="PTHR24305">
    <property type="entry name" value="CYTOCHROME P450"/>
    <property type="match status" value="1"/>
</dbReference>
<dbReference type="InterPro" id="IPR050121">
    <property type="entry name" value="Cytochrome_P450_monoxygenase"/>
</dbReference>
<evidence type="ECO:0000256" key="2">
    <source>
        <dbReference type="ARBA" id="ARBA00010617"/>
    </source>
</evidence>
<dbReference type="Pfam" id="PF00067">
    <property type="entry name" value="p450"/>
    <property type="match status" value="1"/>
</dbReference>
<dbReference type="InterPro" id="IPR002403">
    <property type="entry name" value="Cyt_P450_E_grp-IV"/>
</dbReference>
<dbReference type="EMBL" id="ML993603">
    <property type="protein sequence ID" value="KAF2164728.1"/>
    <property type="molecule type" value="Genomic_DNA"/>
</dbReference>
<dbReference type="PANTHER" id="PTHR24305:SF210">
    <property type="entry name" value="CYTOCHROME P450 MONOOXYGENASE ASQL-RELATED"/>
    <property type="match status" value="1"/>
</dbReference>
<dbReference type="PROSITE" id="PS00086">
    <property type="entry name" value="CYTOCHROME_P450"/>
    <property type="match status" value="1"/>
</dbReference>
<dbReference type="GO" id="GO:0004497">
    <property type="term" value="F:monooxygenase activity"/>
    <property type="evidence" value="ECO:0007669"/>
    <property type="project" value="UniProtKB-KW"/>
</dbReference>
<feature type="binding site" description="axial binding residue" evidence="6">
    <location>
        <position position="441"/>
    </location>
    <ligand>
        <name>heme</name>
        <dbReference type="ChEBI" id="CHEBI:30413"/>
    </ligand>
    <ligandPart>
        <name>Fe</name>
        <dbReference type="ChEBI" id="CHEBI:18248"/>
    </ligandPart>
</feature>
<dbReference type="GO" id="GO:0020037">
    <property type="term" value="F:heme binding"/>
    <property type="evidence" value="ECO:0007669"/>
    <property type="project" value="InterPro"/>
</dbReference>
<dbReference type="PRINTS" id="PR00385">
    <property type="entry name" value="P450"/>
</dbReference>
<comment type="cofactor">
    <cofactor evidence="1 6">
        <name>heme</name>
        <dbReference type="ChEBI" id="CHEBI:30413"/>
    </cofactor>
</comment>
<protein>
    <recommendedName>
        <fullName evidence="10">Cytochrome P450</fullName>
    </recommendedName>
</protein>
<dbReference type="Gene3D" id="1.10.630.10">
    <property type="entry name" value="Cytochrome P450"/>
    <property type="match status" value="1"/>
</dbReference>
<evidence type="ECO:0000256" key="6">
    <source>
        <dbReference type="PIRSR" id="PIRSR602403-1"/>
    </source>
</evidence>
<organism evidence="8 9">
    <name type="scientific">Zasmidium cellare ATCC 36951</name>
    <dbReference type="NCBI Taxonomy" id="1080233"/>
    <lineage>
        <taxon>Eukaryota</taxon>
        <taxon>Fungi</taxon>
        <taxon>Dikarya</taxon>
        <taxon>Ascomycota</taxon>
        <taxon>Pezizomycotina</taxon>
        <taxon>Dothideomycetes</taxon>
        <taxon>Dothideomycetidae</taxon>
        <taxon>Mycosphaerellales</taxon>
        <taxon>Mycosphaerellaceae</taxon>
        <taxon>Zasmidium</taxon>
    </lineage>
</organism>
<gene>
    <name evidence="8" type="ORF">M409DRAFT_56535</name>
</gene>
<keyword evidence="9" id="KW-1185">Reference proteome</keyword>
<evidence type="ECO:0000256" key="4">
    <source>
        <dbReference type="ARBA" id="ARBA00022723"/>
    </source>
</evidence>
<keyword evidence="4 6" id="KW-0479">Metal-binding</keyword>
<dbReference type="SUPFAM" id="SSF48264">
    <property type="entry name" value="Cytochrome P450"/>
    <property type="match status" value="1"/>
</dbReference>
<name>A0A6A6CEZ3_ZASCE</name>
<reference evidence="8" key="1">
    <citation type="journal article" date="2020" name="Stud. Mycol.">
        <title>101 Dothideomycetes genomes: a test case for predicting lifestyles and emergence of pathogens.</title>
        <authorList>
            <person name="Haridas S."/>
            <person name="Albert R."/>
            <person name="Binder M."/>
            <person name="Bloem J."/>
            <person name="Labutti K."/>
            <person name="Salamov A."/>
            <person name="Andreopoulos B."/>
            <person name="Baker S."/>
            <person name="Barry K."/>
            <person name="Bills G."/>
            <person name="Bluhm B."/>
            <person name="Cannon C."/>
            <person name="Castanera R."/>
            <person name="Culley D."/>
            <person name="Daum C."/>
            <person name="Ezra D."/>
            <person name="Gonzalez J."/>
            <person name="Henrissat B."/>
            <person name="Kuo A."/>
            <person name="Liang C."/>
            <person name="Lipzen A."/>
            <person name="Lutzoni F."/>
            <person name="Magnuson J."/>
            <person name="Mondo S."/>
            <person name="Nolan M."/>
            <person name="Ohm R."/>
            <person name="Pangilinan J."/>
            <person name="Park H.-J."/>
            <person name="Ramirez L."/>
            <person name="Alfaro M."/>
            <person name="Sun H."/>
            <person name="Tritt A."/>
            <person name="Yoshinaga Y."/>
            <person name="Zwiers L.-H."/>
            <person name="Turgeon B."/>
            <person name="Goodwin S."/>
            <person name="Spatafora J."/>
            <person name="Crous P."/>
            <person name="Grigoriev I."/>
        </authorList>
    </citation>
    <scope>NUCLEOTIDE SEQUENCE</scope>
    <source>
        <strain evidence="8">ATCC 36951</strain>
    </source>
</reference>
<evidence type="ECO:0000256" key="7">
    <source>
        <dbReference type="RuleBase" id="RU000461"/>
    </source>
</evidence>
<proteinExistence type="inferred from homology"/>
<accession>A0A6A6CEZ3</accession>
<dbReference type="InterPro" id="IPR036396">
    <property type="entry name" value="Cyt_P450_sf"/>
</dbReference>
<dbReference type="GeneID" id="54566591"/>
<evidence type="ECO:0000313" key="9">
    <source>
        <dbReference type="Proteomes" id="UP000799537"/>
    </source>
</evidence>
<dbReference type="OrthoDB" id="3934656at2759"/>
<dbReference type="AlphaFoldDB" id="A0A6A6CEZ3"/>
<evidence type="ECO:0000256" key="1">
    <source>
        <dbReference type="ARBA" id="ARBA00001971"/>
    </source>
</evidence>
<dbReference type="RefSeq" id="XP_033665617.1">
    <property type="nucleotide sequence ID" value="XM_033813319.1"/>
</dbReference>
<comment type="similarity">
    <text evidence="2 7">Belongs to the cytochrome P450 family.</text>
</comment>
<evidence type="ECO:0000256" key="5">
    <source>
        <dbReference type="ARBA" id="ARBA00023004"/>
    </source>
</evidence>